<proteinExistence type="predicted"/>
<dbReference type="EMBL" id="KN562159">
    <property type="protein sequence ID" value="KHJ85918.1"/>
    <property type="molecule type" value="Genomic_DNA"/>
</dbReference>
<protein>
    <submittedName>
        <fullName evidence="1">Uncharacterized protein</fullName>
    </submittedName>
</protein>
<name>A0A0B1SKQ6_OESDE</name>
<keyword evidence="2" id="KW-1185">Reference proteome</keyword>
<dbReference type="OrthoDB" id="5781000at2759"/>
<dbReference type="Gene3D" id="1.10.490.10">
    <property type="entry name" value="Globins"/>
    <property type="match status" value="1"/>
</dbReference>
<gene>
    <name evidence="1" type="ORF">OESDEN_14345</name>
</gene>
<evidence type="ECO:0000313" key="1">
    <source>
        <dbReference type="EMBL" id="KHJ85918.1"/>
    </source>
</evidence>
<dbReference type="GO" id="GO:0020037">
    <property type="term" value="F:heme binding"/>
    <property type="evidence" value="ECO:0007669"/>
    <property type="project" value="InterPro"/>
</dbReference>
<evidence type="ECO:0000313" key="2">
    <source>
        <dbReference type="Proteomes" id="UP000053660"/>
    </source>
</evidence>
<dbReference type="AlphaFoldDB" id="A0A0B1SKQ6"/>
<reference evidence="1 2" key="1">
    <citation type="submission" date="2014-03" db="EMBL/GenBank/DDBJ databases">
        <title>Draft genome of the hookworm Oesophagostomum dentatum.</title>
        <authorList>
            <person name="Mitreva M."/>
        </authorList>
    </citation>
    <scope>NUCLEOTIDE SEQUENCE [LARGE SCALE GENOMIC DNA]</scope>
    <source>
        <strain evidence="1 2">OD-Hann</strain>
    </source>
</reference>
<organism evidence="1 2">
    <name type="scientific">Oesophagostomum dentatum</name>
    <name type="common">Nodular worm</name>
    <dbReference type="NCBI Taxonomy" id="61180"/>
    <lineage>
        <taxon>Eukaryota</taxon>
        <taxon>Metazoa</taxon>
        <taxon>Ecdysozoa</taxon>
        <taxon>Nematoda</taxon>
        <taxon>Chromadorea</taxon>
        <taxon>Rhabditida</taxon>
        <taxon>Rhabditina</taxon>
        <taxon>Rhabditomorpha</taxon>
        <taxon>Strongyloidea</taxon>
        <taxon>Strongylidae</taxon>
        <taxon>Oesophagostomum</taxon>
    </lineage>
</organism>
<dbReference type="GO" id="GO:0019825">
    <property type="term" value="F:oxygen binding"/>
    <property type="evidence" value="ECO:0007669"/>
    <property type="project" value="InterPro"/>
</dbReference>
<accession>A0A0B1SKQ6</accession>
<sequence length="90" mass="10336">MSYRIGQIHYYKGVNFGADNWLVFKKVTVEQVISLQKKPSMFSLSPAKDYSLAEITIESSRAMNQRGCIATIGWNKLMAIVIREMKRGKY</sequence>
<dbReference type="InterPro" id="IPR012292">
    <property type="entry name" value="Globin/Proto"/>
</dbReference>
<dbReference type="Proteomes" id="UP000053660">
    <property type="component" value="Unassembled WGS sequence"/>
</dbReference>